<dbReference type="EMBL" id="LSMT01000009">
    <property type="protein sequence ID" value="PFX33770.1"/>
    <property type="molecule type" value="Genomic_DNA"/>
</dbReference>
<feature type="region of interest" description="Disordered" evidence="1">
    <location>
        <begin position="1"/>
        <end position="40"/>
    </location>
</feature>
<accession>A0A2B4SY15</accession>
<dbReference type="AlphaFoldDB" id="A0A2B4SY15"/>
<organism evidence="2 3">
    <name type="scientific">Stylophora pistillata</name>
    <name type="common">Smooth cauliflower coral</name>
    <dbReference type="NCBI Taxonomy" id="50429"/>
    <lineage>
        <taxon>Eukaryota</taxon>
        <taxon>Metazoa</taxon>
        <taxon>Cnidaria</taxon>
        <taxon>Anthozoa</taxon>
        <taxon>Hexacorallia</taxon>
        <taxon>Scleractinia</taxon>
        <taxon>Astrocoeniina</taxon>
        <taxon>Pocilloporidae</taxon>
        <taxon>Stylophora</taxon>
    </lineage>
</organism>
<comment type="caution">
    <text evidence="2">The sequence shown here is derived from an EMBL/GenBank/DDBJ whole genome shotgun (WGS) entry which is preliminary data.</text>
</comment>
<name>A0A2B4SY15_STYPI</name>
<gene>
    <name evidence="2" type="ORF">AWC38_SpisGene1318</name>
</gene>
<keyword evidence="3" id="KW-1185">Reference proteome</keyword>
<sequence length="94" mass="10643">MLDCKGFGTRIGRENKRLTPATMDRHRKTPEENDDDEATTVHGKIIPINKEAQLAQLQQFILKFKKALQFGLEVLDVMEGNPISEPDPQPQEQG</sequence>
<reference evidence="3" key="1">
    <citation type="journal article" date="2017" name="bioRxiv">
        <title>Comparative analysis of the genomes of Stylophora pistillata and Acropora digitifera provides evidence for extensive differences between species of corals.</title>
        <authorList>
            <person name="Voolstra C.R."/>
            <person name="Li Y."/>
            <person name="Liew Y.J."/>
            <person name="Baumgarten S."/>
            <person name="Zoccola D."/>
            <person name="Flot J.-F."/>
            <person name="Tambutte S."/>
            <person name="Allemand D."/>
            <person name="Aranda M."/>
        </authorList>
    </citation>
    <scope>NUCLEOTIDE SEQUENCE [LARGE SCALE GENOMIC DNA]</scope>
</reference>
<evidence type="ECO:0000256" key="1">
    <source>
        <dbReference type="SAM" id="MobiDB-lite"/>
    </source>
</evidence>
<proteinExistence type="predicted"/>
<evidence type="ECO:0000313" key="2">
    <source>
        <dbReference type="EMBL" id="PFX33770.1"/>
    </source>
</evidence>
<evidence type="ECO:0000313" key="3">
    <source>
        <dbReference type="Proteomes" id="UP000225706"/>
    </source>
</evidence>
<dbReference type="Proteomes" id="UP000225706">
    <property type="component" value="Unassembled WGS sequence"/>
</dbReference>
<protein>
    <submittedName>
        <fullName evidence="2">Uncharacterized protein</fullName>
    </submittedName>
</protein>